<evidence type="ECO:0000256" key="3">
    <source>
        <dbReference type="ARBA" id="ARBA00022448"/>
    </source>
</evidence>
<dbReference type="InterPro" id="IPR020846">
    <property type="entry name" value="MFS_dom"/>
</dbReference>
<dbReference type="NCBIfam" id="TIGR00879">
    <property type="entry name" value="SP"/>
    <property type="match status" value="1"/>
</dbReference>
<dbReference type="InterPro" id="IPR003663">
    <property type="entry name" value="Sugar/inositol_transpt"/>
</dbReference>
<dbReference type="PROSITE" id="PS50850">
    <property type="entry name" value="MFS"/>
    <property type="match status" value="1"/>
</dbReference>
<feature type="transmembrane region" description="Helical" evidence="9">
    <location>
        <begin position="459"/>
        <end position="477"/>
    </location>
</feature>
<comment type="catalytic activity">
    <reaction evidence="7">
        <text>myo-inositol(out) + H(+)(out) = myo-inositol(in) + H(+)(in)</text>
        <dbReference type="Rhea" id="RHEA:60364"/>
        <dbReference type="ChEBI" id="CHEBI:15378"/>
        <dbReference type="ChEBI" id="CHEBI:17268"/>
    </reaction>
</comment>
<evidence type="ECO:0000313" key="12">
    <source>
        <dbReference type="Proteomes" id="UP000193986"/>
    </source>
</evidence>
<keyword evidence="3 8" id="KW-0813">Transport</keyword>
<sequence>MSYRTDNASPYEVDQKPFASHMEHVDEPIKTTLDRDVQQMSAEDRATALQLAQKADPGLRLGSWRQFVFVCYVLVICMCSGDNGFDGTIMSSVNSMKQYQHYFGLASAGAKTGIVFGIYTVGQVVAFFPASYLPDRIGRRWTMLIGNVFLIAGALITALARNKGMFIGGRFLTGLGCTTANTAAKSYMAEISSPATRGRWMGLLNSFYYVGQILASGIAIPTGRMQSEWAWRTPILIQCAPAIINITCVMLLPESPRWLYSRGHTEKAVQILARLHSRDNDINSPLIKLEIQEIEVNIDMAGADKRFWDFRALFRTSASRYRFMLCAVVSCWGQLSGNGLITYFLPVLLQQAGIVSPDRQRVLNFVNSVTSFIGALSGTAIIDHVGRRKLMIFSTISCMLGMAIVSGLLSPSGEQNSMRANAGISFIFLFMVFFSFGWTPLQALYPAEVLSFENRAKGLALQGWVTNAVSCINTFGLPPALAAIGWKTYLIFFAWDIVGIIVVWLFVVETKQLSLEDMDEIFDSKNPKRTSFELARAARERAKHEREMLAAINQ</sequence>
<feature type="domain" description="Major facilitator superfamily (MFS) profile" evidence="10">
    <location>
        <begin position="72"/>
        <end position="511"/>
    </location>
</feature>
<dbReference type="InterPro" id="IPR036259">
    <property type="entry name" value="MFS_trans_sf"/>
</dbReference>
<protein>
    <submittedName>
        <fullName evidence="11">General substrate transporter</fullName>
    </submittedName>
</protein>
<dbReference type="AlphaFoldDB" id="A0A1Y2B7F9"/>
<dbReference type="GO" id="GO:0016020">
    <property type="term" value="C:membrane"/>
    <property type="evidence" value="ECO:0007669"/>
    <property type="project" value="UniProtKB-SubCell"/>
</dbReference>
<evidence type="ECO:0000256" key="2">
    <source>
        <dbReference type="ARBA" id="ARBA00010992"/>
    </source>
</evidence>
<reference evidence="11 12" key="1">
    <citation type="submission" date="2016-07" db="EMBL/GenBank/DDBJ databases">
        <title>Pervasive Adenine N6-methylation of Active Genes in Fungi.</title>
        <authorList>
            <consortium name="DOE Joint Genome Institute"/>
            <person name="Mondo S.J."/>
            <person name="Dannebaum R.O."/>
            <person name="Kuo R.C."/>
            <person name="Labutti K."/>
            <person name="Haridas S."/>
            <person name="Kuo A."/>
            <person name="Salamov A."/>
            <person name="Ahrendt S.R."/>
            <person name="Lipzen A."/>
            <person name="Sullivan W."/>
            <person name="Andreopoulos W.B."/>
            <person name="Clum A."/>
            <person name="Lindquist E."/>
            <person name="Daum C."/>
            <person name="Ramamoorthy G.K."/>
            <person name="Gryganskyi A."/>
            <person name="Culley D."/>
            <person name="Magnuson J.K."/>
            <person name="James T.Y."/>
            <person name="O'Malley M.A."/>
            <person name="Stajich J.E."/>
            <person name="Spatafora J.W."/>
            <person name="Visel A."/>
            <person name="Grigoriev I.V."/>
        </authorList>
    </citation>
    <scope>NUCLEOTIDE SEQUENCE [LARGE SCALE GENOMIC DNA]</scope>
    <source>
        <strain evidence="11 12">68-887.2</strain>
    </source>
</reference>
<feature type="transmembrane region" description="Helical" evidence="9">
    <location>
        <begin position="422"/>
        <end position="447"/>
    </location>
</feature>
<comment type="similarity">
    <text evidence="2 8">Belongs to the major facilitator superfamily. Sugar transporter (TC 2.A.1.1) family.</text>
</comment>
<name>A0A1Y2B7F9_9TREE</name>
<keyword evidence="5 9" id="KW-1133">Transmembrane helix</keyword>
<keyword evidence="12" id="KW-1185">Reference proteome</keyword>
<evidence type="ECO:0000256" key="5">
    <source>
        <dbReference type="ARBA" id="ARBA00022989"/>
    </source>
</evidence>
<dbReference type="FunFam" id="1.20.1250.20:FF:000134">
    <property type="entry name" value="MFS sugar transporter protein"/>
    <property type="match status" value="1"/>
</dbReference>
<evidence type="ECO:0000256" key="1">
    <source>
        <dbReference type="ARBA" id="ARBA00004141"/>
    </source>
</evidence>
<keyword evidence="4 9" id="KW-0812">Transmembrane</keyword>
<dbReference type="PANTHER" id="PTHR48022:SF79">
    <property type="entry name" value="LACTOSE PERMEASE, PUTATIVE (AFU_ORTHOLOGUE AFUA_6G01860)-RELATED"/>
    <property type="match status" value="1"/>
</dbReference>
<feature type="transmembrane region" description="Helical" evidence="9">
    <location>
        <begin position="102"/>
        <end position="121"/>
    </location>
</feature>
<comment type="caution">
    <text evidence="11">The sequence shown here is derived from an EMBL/GenBank/DDBJ whole genome shotgun (WGS) entry which is preliminary data.</text>
</comment>
<feature type="transmembrane region" description="Helical" evidence="9">
    <location>
        <begin position="235"/>
        <end position="252"/>
    </location>
</feature>
<dbReference type="SUPFAM" id="SSF103473">
    <property type="entry name" value="MFS general substrate transporter"/>
    <property type="match status" value="1"/>
</dbReference>
<dbReference type="PANTHER" id="PTHR48022">
    <property type="entry name" value="PLASTIDIC GLUCOSE TRANSPORTER 4"/>
    <property type="match status" value="1"/>
</dbReference>
<feature type="transmembrane region" description="Helical" evidence="9">
    <location>
        <begin position="390"/>
        <end position="410"/>
    </location>
</feature>
<dbReference type="OrthoDB" id="6133115at2759"/>
<evidence type="ECO:0000256" key="9">
    <source>
        <dbReference type="SAM" id="Phobius"/>
    </source>
</evidence>
<evidence type="ECO:0000256" key="6">
    <source>
        <dbReference type="ARBA" id="ARBA00023136"/>
    </source>
</evidence>
<feature type="transmembrane region" description="Helical" evidence="9">
    <location>
        <begin position="489"/>
        <end position="508"/>
    </location>
</feature>
<feature type="transmembrane region" description="Helical" evidence="9">
    <location>
        <begin position="141"/>
        <end position="160"/>
    </location>
</feature>
<keyword evidence="6 9" id="KW-0472">Membrane</keyword>
<feature type="transmembrane region" description="Helical" evidence="9">
    <location>
        <begin position="206"/>
        <end position="223"/>
    </location>
</feature>
<dbReference type="Proteomes" id="UP000193986">
    <property type="component" value="Unassembled WGS sequence"/>
</dbReference>
<dbReference type="EMBL" id="MCFC01000020">
    <property type="protein sequence ID" value="ORY30407.1"/>
    <property type="molecule type" value="Genomic_DNA"/>
</dbReference>
<dbReference type="Pfam" id="PF00083">
    <property type="entry name" value="Sugar_tr"/>
    <property type="match status" value="1"/>
</dbReference>
<evidence type="ECO:0000256" key="8">
    <source>
        <dbReference type="RuleBase" id="RU003346"/>
    </source>
</evidence>
<evidence type="ECO:0000256" key="4">
    <source>
        <dbReference type="ARBA" id="ARBA00022692"/>
    </source>
</evidence>
<comment type="subcellular location">
    <subcellularLocation>
        <location evidence="1">Membrane</location>
        <topology evidence="1">Multi-pass membrane protein</topology>
    </subcellularLocation>
</comment>
<proteinExistence type="inferred from homology"/>
<dbReference type="InterPro" id="IPR050360">
    <property type="entry name" value="MFS_Sugar_Transporters"/>
</dbReference>
<evidence type="ECO:0000313" key="11">
    <source>
        <dbReference type="EMBL" id="ORY30407.1"/>
    </source>
</evidence>
<evidence type="ECO:0000256" key="7">
    <source>
        <dbReference type="ARBA" id="ARBA00049119"/>
    </source>
</evidence>
<dbReference type="Gene3D" id="1.20.1250.20">
    <property type="entry name" value="MFS general substrate transporter like domains"/>
    <property type="match status" value="1"/>
</dbReference>
<dbReference type="InParanoid" id="A0A1Y2B7F9"/>
<accession>A0A1Y2B7F9</accession>
<dbReference type="InterPro" id="IPR005828">
    <property type="entry name" value="MFS_sugar_transport-like"/>
</dbReference>
<organism evidence="11 12">
    <name type="scientific">Naematelia encephala</name>
    <dbReference type="NCBI Taxonomy" id="71784"/>
    <lineage>
        <taxon>Eukaryota</taxon>
        <taxon>Fungi</taxon>
        <taxon>Dikarya</taxon>
        <taxon>Basidiomycota</taxon>
        <taxon>Agaricomycotina</taxon>
        <taxon>Tremellomycetes</taxon>
        <taxon>Tremellales</taxon>
        <taxon>Naemateliaceae</taxon>
        <taxon>Naematelia</taxon>
    </lineage>
</organism>
<dbReference type="GO" id="GO:0005351">
    <property type="term" value="F:carbohydrate:proton symporter activity"/>
    <property type="evidence" value="ECO:0007669"/>
    <property type="project" value="TreeGrafter"/>
</dbReference>
<evidence type="ECO:0000259" key="10">
    <source>
        <dbReference type="PROSITE" id="PS50850"/>
    </source>
</evidence>
<feature type="transmembrane region" description="Helical" evidence="9">
    <location>
        <begin position="365"/>
        <end position="383"/>
    </location>
</feature>
<gene>
    <name evidence="11" type="ORF">BCR39DRAFT_529770</name>
</gene>
<dbReference type="PRINTS" id="PR00171">
    <property type="entry name" value="SUGRTRNSPORT"/>
</dbReference>